<dbReference type="Gene3D" id="3.40.30.10">
    <property type="entry name" value="Glutaredoxin"/>
    <property type="match status" value="1"/>
</dbReference>
<organism evidence="11 12">
    <name type="scientific">Prunus dulcis</name>
    <name type="common">Almond</name>
    <name type="synonym">Amygdalus dulcis</name>
    <dbReference type="NCBI Taxonomy" id="3755"/>
    <lineage>
        <taxon>Eukaryota</taxon>
        <taxon>Viridiplantae</taxon>
        <taxon>Streptophyta</taxon>
        <taxon>Embryophyta</taxon>
        <taxon>Tracheophyta</taxon>
        <taxon>Spermatophyta</taxon>
        <taxon>Magnoliopsida</taxon>
        <taxon>eudicotyledons</taxon>
        <taxon>Gunneridae</taxon>
        <taxon>Pentapetalae</taxon>
        <taxon>rosids</taxon>
        <taxon>fabids</taxon>
        <taxon>Rosales</taxon>
        <taxon>Rosaceae</taxon>
        <taxon>Amygdaloideae</taxon>
        <taxon>Amygdaleae</taxon>
        <taxon>Prunus</taxon>
    </lineage>
</organism>
<evidence type="ECO:0000256" key="9">
    <source>
        <dbReference type="SAM" id="MobiDB-lite"/>
    </source>
</evidence>
<evidence type="ECO:0000259" key="10">
    <source>
        <dbReference type="Pfam" id="PF08534"/>
    </source>
</evidence>
<evidence type="ECO:0000313" key="12">
    <source>
        <dbReference type="Proteomes" id="UP000327085"/>
    </source>
</evidence>
<dbReference type="InterPro" id="IPR037944">
    <property type="entry name" value="PRX5-like"/>
</dbReference>
<dbReference type="InterPro" id="IPR013740">
    <property type="entry name" value="Redoxin"/>
</dbReference>
<proteinExistence type="inferred from homology"/>
<evidence type="ECO:0000313" key="11">
    <source>
        <dbReference type="EMBL" id="VVA22950.1"/>
    </source>
</evidence>
<dbReference type="GO" id="GO:0034599">
    <property type="term" value="P:cellular response to oxidative stress"/>
    <property type="evidence" value="ECO:0007669"/>
    <property type="project" value="InterPro"/>
</dbReference>
<dbReference type="GO" id="GO:0005737">
    <property type="term" value="C:cytoplasm"/>
    <property type="evidence" value="ECO:0007669"/>
    <property type="project" value="TreeGrafter"/>
</dbReference>
<keyword evidence="6" id="KW-0560">Oxidoreductase</keyword>
<dbReference type="GO" id="GO:0045454">
    <property type="term" value="P:cell redox homeostasis"/>
    <property type="evidence" value="ECO:0007669"/>
    <property type="project" value="TreeGrafter"/>
</dbReference>
<evidence type="ECO:0000256" key="5">
    <source>
        <dbReference type="ARBA" id="ARBA00022862"/>
    </source>
</evidence>
<feature type="region of interest" description="Disordered" evidence="9">
    <location>
        <begin position="15"/>
        <end position="36"/>
    </location>
</feature>
<dbReference type="GO" id="GO:0008379">
    <property type="term" value="F:thioredoxin peroxidase activity"/>
    <property type="evidence" value="ECO:0007669"/>
    <property type="project" value="InterPro"/>
</dbReference>
<evidence type="ECO:0000256" key="6">
    <source>
        <dbReference type="ARBA" id="ARBA00023002"/>
    </source>
</evidence>
<dbReference type="Proteomes" id="UP000327085">
    <property type="component" value="Chromosome 1"/>
</dbReference>
<dbReference type="EC" id="1.11.1.25" evidence="3"/>
<dbReference type="Gramene" id="VVA22950">
    <property type="protein sequence ID" value="VVA22950"/>
    <property type="gene ID" value="Prudul26B020495"/>
</dbReference>
<dbReference type="Pfam" id="PF08534">
    <property type="entry name" value="Redoxin"/>
    <property type="match status" value="1"/>
</dbReference>
<dbReference type="PANTHER" id="PTHR10430">
    <property type="entry name" value="PEROXIREDOXIN"/>
    <property type="match status" value="1"/>
</dbReference>
<evidence type="ECO:0000256" key="8">
    <source>
        <dbReference type="PIRSR" id="PIRSR637944-1"/>
    </source>
</evidence>
<gene>
    <name evidence="11" type="ORF">ALMOND_2B020495</name>
</gene>
<comment type="similarity">
    <text evidence="2">Belongs to the peroxiredoxin family. Prx5 subfamily.</text>
</comment>
<dbReference type="InParanoid" id="A0A5E4F6G1"/>
<dbReference type="InterPro" id="IPR036249">
    <property type="entry name" value="Thioredoxin-like_sf"/>
</dbReference>
<dbReference type="EMBL" id="CABIKO010000066">
    <property type="protein sequence ID" value="VVA22950.1"/>
    <property type="molecule type" value="Genomic_DNA"/>
</dbReference>
<dbReference type="OMA" id="ATKSMAH"/>
<reference evidence="12" key="1">
    <citation type="journal article" date="2020" name="Plant J.">
        <title>Transposons played a major role in the diversification between the closely related almond and peach genomes: results from the almond genome sequence.</title>
        <authorList>
            <person name="Alioto T."/>
            <person name="Alexiou K.G."/>
            <person name="Bardil A."/>
            <person name="Barteri F."/>
            <person name="Castanera R."/>
            <person name="Cruz F."/>
            <person name="Dhingra A."/>
            <person name="Duval H."/>
            <person name="Fernandez I Marti A."/>
            <person name="Frias L."/>
            <person name="Galan B."/>
            <person name="Garcia J.L."/>
            <person name="Howad W."/>
            <person name="Gomez-Garrido J."/>
            <person name="Gut M."/>
            <person name="Julca I."/>
            <person name="Morata J."/>
            <person name="Puigdomenech P."/>
            <person name="Ribeca P."/>
            <person name="Rubio Cabetas M.J."/>
            <person name="Vlasova A."/>
            <person name="Wirthensohn M."/>
            <person name="Garcia-Mas J."/>
            <person name="Gabaldon T."/>
            <person name="Casacuberta J.M."/>
            <person name="Arus P."/>
        </authorList>
    </citation>
    <scope>NUCLEOTIDE SEQUENCE [LARGE SCALE GENOMIC DNA]</scope>
    <source>
        <strain evidence="12">cv. Texas</strain>
    </source>
</reference>
<name>A0A5E4F6G1_PRUDU</name>
<dbReference type="SUPFAM" id="SSF52833">
    <property type="entry name" value="Thioredoxin-like"/>
    <property type="match status" value="1"/>
</dbReference>
<dbReference type="PANTHER" id="PTHR10430:SF35">
    <property type="entry name" value="GLUTAREDOXIN-DEPENDENT PEROXIREDOXIN"/>
    <property type="match status" value="1"/>
</dbReference>
<dbReference type="GO" id="GO:0042744">
    <property type="term" value="P:hydrogen peroxide catabolic process"/>
    <property type="evidence" value="ECO:0007669"/>
    <property type="project" value="TreeGrafter"/>
</dbReference>
<dbReference type="AlphaFoldDB" id="A0A5E4F6G1"/>
<evidence type="ECO:0000256" key="1">
    <source>
        <dbReference type="ARBA" id="ARBA00001711"/>
    </source>
</evidence>
<evidence type="ECO:0000256" key="3">
    <source>
        <dbReference type="ARBA" id="ARBA00013016"/>
    </source>
</evidence>
<comment type="catalytic activity">
    <reaction evidence="1">
        <text>[glutaredoxin]-dithiol + a hydroperoxide = [glutaredoxin]-disulfide + an alcohol + H2O</text>
        <dbReference type="Rhea" id="RHEA:62624"/>
        <dbReference type="Rhea" id="RHEA-COMP:10729"/>
        <dbReference type="Rhea" id="RHEA-COMP:10730"/>
        <dbReference type="ChEBI" id="CHEBI:15377"/>
        <dbReference type="ChEBI" id="CHEBI:29950"/>
        <dbReference type="ChEBI" id="CHEBI:30879"/>
        <dbReference type="ChEBI" id="CHEBI:35924"/>
        <dbReference type="ChEBI" id="CHEBI:50058"/>
        <dbReference type="EC" id="1.11.1.25"/>
    </reaction>
</comment>
<evidence type="ECO:0000256" key="4">
    <source>
        <dbReference type="ARBA" id="ARBA00022559"/>
    </source>
</evidence>
<evidence type="ECO:0000256" key="2">
    <source>
        <dbReference type="ARBA" id="ARBA00010505"/>
    </source>
</evidence>
<keyword evidence="4" id="KW-0575">Peroxidase</keyword>
<feature type="domain" description="Redoxin" evidence="10">
    <location>
        <begin position="100"/>
        <end position="226"/>
    </location>
</feature>
<accession>A0A5E4F6G1</accession>
<evidence type="ECO:0000256" key="7">
    <source>
        <dbReference type="ARBA" id="ARBA00031688"/>
    </source>
</evidence>
<feature type="compositionally biased region" description="Low complexity" evidence="9">
    <location>
        <begin position="19"/>
        <end position="36"/>
    </location>
</feature>
<keyword evidence="5" id="KW-0049">Antioxidant</keyword>
<feature type="active site" description="Cysteine sulfenic acid (-SOH) intermediate" evidence="8">
    <location>
        <position position="144"/>
    </location>
</feature>
<protein>
    <recommendedName>
        <fullName evidence="3">glutaredoxin-dependent peroxiredoxin</fullName>
        <ecNumber evidence="3">1.11.1.25</ecNumber>
    </recommendedName>
    <alternativeName>
        <fullName evidence="7">Glutaredoxin-dependent peroxiredoxin</fullName>
    </alternativeName>
</protein>
<sequence>MAASVNNIAATFATVPKTSSPSSSSSSSNPHQTKLSLSLSHKSISTSWNLHKTLPRSQRSSLLNLYGPPGPPPNGSISTVHPRPLMITPKRSKPFSVCIGDKLPNITLSYLDPNDGAKLISLSTLCKGKRVVLVGVSAPFSPRCTRFVKRVESARGKSSDLIACVAASDVFVMRAWGENLAVGDRVMMFSDGRGELGNALGVSLNLNTTTNACLVTFNGVIKSVEFDKEEGSLVATKSMAHRELVGLSPKRQNFVAALIFGPFAPSFSGIQQLSLSRI</sequence>